<evidence type="ECO:0000313" key="2">
    <source>
        <dbReference type="Proteomes" id="UP001220022"/>
    </source>
</evidence>
<accession>A0ABT5YX51</accession>
<name>A0ABT5YX51_9ACTN</name>
<dbReference type="RefSeq" id="WP_275811751.1">
    <property type="nucleotide sequence ID" value="NZ_BAAANM010000015.1"/>
</dbReference>
<gene>
    <name evidence="1" type="ORF">P2L57_10460</name>
</gene>
<dbReference type="EMBL" id="JARHTQ010000005">
    <property type="protein sequence ID" value="MDF2256135.1"/>
    <property type="molecule type" value="Genomic_DNA"/>
</dbReference>
<comment type="caution">
    <text evidence="1">The sequence shown here is derived from an EMBL/GenBank/DDBJ whole genome shotgun (WGS) entry which is preliminary data.</text>
</comment>
<dbReference type="Proteomes" id="UP001220022">
    <property type="component" value="Unassembled WGS sequence"/>
</dbReference>
<sequence>MIHPDPLPGDIGLAQIPGPVGVFIRVGQWANGNGFADYEHAFLVLPDGQLLQAEPGGARMASLEEYAGKHTLYAYPAGLTDEQRVAICTAAARYVGVPYSFLDYMAIGAHRFRLPVPGLRRYVASTRHMICSQLVDQCYQDAGVHLFSDNRWPGYVTPEALYDLLAREERQRAAA</sequence>
<keyword evidence="2" id="KW-1185">Reference proteome</keyword>
<dbReference type="Gene3D" id="3.90.1720.10">
    <property type="entry name" value="endopeptidase domain like (from Nostoc punctiforme)"/>
    <property type="match status" value="1"/>
</dbReference>
<dbReference type="SUPFAM" id="SSF54001">
    <property type="entry name" value="Cysteine proteinases"/>
    <property type="match status" value="1"/>
</dbReference>
<proteinExistence type="predicted"/>
<dbReference type="InterPro" id="IPR038765">
    <property type="entry name" value="Papain-like_cys_pep_sf"/>
</dbReference>
<organism evidence="1 2">
    <name type="scientific">Streptantibioticus ferralitis</name>
    <dbReference type="NCBI Taxonomy" id="236510"/>
    <lineage>
        <taxon>Bacteria</taxon>
        <taxon>Bacillati</taxon>
        <taxon>Actinomycetota</taxon>
        <taxon>Actinomycetes</taxon>
        <taxon>Kitasatosporales</taxon>
        <taxon>Streptomycetaceae</taxon>
        <taxon>Streptantibioticus</taxon>
    </lineage>
</organism>
<reference evidence="1 2" key="1">
    <citation type="submission" date="2023-03" db="EMBL/GenBank/DDBJ databases">
        <title>Draft genome sequence of type strain Streptomyces ferralitis JCM 14344.</title>
        <authorList>
            <person name="Klaysubun C."/>
            <person name="Duangmal K."/>
        </authorList>
    </citation>
    <scope>NUCLEOTIDE SEQUENCE [LARGE SCALE GENOMIC DNA]</scope>
    <source>
        <strain evidence="1 2">JCM 14344</strain>
    </source>
</reference>
<evidence type="ECO:0000313" key="1">
    <source>
        <dbReference type="EMBL" id="MDF2256135.1"/>
    </source>
</evidence>
<protein>
    <submittedName>
        <fullName evidence="1">Uncharacterized protein</fullName>
    </submittedName>
</protein>